<feature type="domain" description="N-acetyltransferase" evidence="1">
    <location>
        <begin position="7"/>
        <end position="183"/>
    </location>
</feature>
<dbReference type="CDD" id="cd04301">
    <property type="entry name" value="NAT_SF"/>
    <property type="match status" value="1"/>
</dbReference>
<reference evidence="2 3" key="1">
    <citation type="submission" date="2023-07" db="EMBL/GenBank/DDBJ databases">
        <title>Sorghum-associated microbial communities from plants grown in Nebraska, USA.</title>
        <authorList>
            <person name="Schachtman D."/>
        </authorList>
    </citation>
    <scope>NUCLEOTIDE SEQUENCE [LARGE SCALE GENOMIC DNA]</scope>
    <source>
        <strain evidence="2 3">4249</strain>
    </source>
</reference>
<dbReference type="EMBL" id="JAVDWU010000001">
    <property type="protein sequence ID" value="MDR7148977.1"/>
    <property type="molecule type" value="Genomic_DNA"/>
</dbReference>
<dbReference type="InterPro" id="IPR016181">
    <property type="entry name" value="Acyl_CoA_acyltransferase"/>
</dbReference>
<comment type="caution">
    <text evidence="2">The sequence shown here is derived from an EMBL/GenBank/DDBJ whole genome shotgun (WGS) entry which is preliminary data.</text>
</comment>
<evidence type="ECO:0000313" key="2">
    <source>
        <dbReference type="EMBL" id="MDR7148977.1"/>
    </source>
</evidence>
<evidence type="ECO:0000313" key="3">
    <source>
        <dbReference type="Proteomes" id="UP001265700"/>
    </source>
</evidence>
<name>A0ABU1WI77_9BURK</name>
<dbReference type="RefSeq" id="WP_310312067.1">
    <property type="nucleotide sequence ID" value="NZ_JAVDWU010000001.1"/>
</dbReference>
<dbReference type="InterPro" id="IPR050276">
    <property type="entry name" value="MshD_Acetyltransferase"/>
</dbReference>
<gene>
    <name evidence="2" type="ORF">J2W49_000905</name>
</gene>
<sequence>MTIDPAASIELVTHADFELFVEYLNDHLADNGVDDTYFQPLQRGTPRLSEERVSAFRNGLDLAIGTAGWRRLWVMRSTGGQIVGHIDLRSHPERFTEHRCLLGMGVHRQYRRQRIGVALLSFAETWAIEKAGLEWIDLQVLAENRGAIELYCRMGFGKTGEIPEMFKIDGCSFSYVFMAKSLVVREPGSGGAPAPNE</sequence>
<dbReference type="SUPFAM" id="SSF55729">
    <property type="entry name" value="Acyl-CoA N-acyltransferases (Nat)"/>
    <property type="match status" value="1"/>
</dbReference>
<organism evidence="2 3">
    <name type="scientific">Hydrogenophaga palleronii</name>
    <dbReference type="NCBI Taxonomy" id="65655"/>
    <lineage>
        <taxon>Bacteria</taxon>
        <taxon>Pseudomonadati</taxon>
        <taxon>Pseudomonadota</taxon>
        <taxon>Betaproteobacteria</taxon>
        <taxon>Burkholderiales</taxon>
        <taxon>Comamonadaceae</taxon>
        <taxon>Hydrogenophaga</taxon>
    </lineage>
</organism>
<proteinExistence type="predicted"/>
<evidence type="ECO:0000259" key="1">
    <source>
        <dbReference type="PROSITE" id="PS51186"/>
    </source>
</evidence>
<accession>A0ABU1WI77</accession>
<dbReference type="PANTHER" id="PTHR43617:SF34">
    <property type="entry name" value="PUTATIVE-RELATED"/>
    <property type="match status" value="1"/>
</dbReference>
<dbReference type="Gene3D" id="3.40.630.30">
    <property type="match status" value="1"/>
</dbReference>
<dbReference type="Proteomes" id="UP001265700">
    <property type="component" value="Unassembled WGS sequence"/>
</dbReference>
<dbReference type="PANTHER" id="PTHR43617">
    <property type="entry name" value="L-AMINO ACID N-ACETYLTRANSFERASE"/>
    <property type="match status" value="1"/>
</dbReference>
<dbReference type="InterPro" id="IPR000182">
    <property type="entry name" value="GNAT_dom"/>
</dbReference>
<dbReference type="PROSITE" id="PS51186">
    <property type="entry name" value="GNAT"/>
    <property type="match status" value="1"/>
</dbReference>
<dbReference type="Pfam" id="PF00583">
    <property type="entry name" value="Acetyltransf_1"/>
    <property type="match status" value="1"/>
</dbReference>
<keyword evidence="3" id="KW-1185">Reference proteome</keyword>
<protein>
    <submittedName>
        <fullName evidence="2">Ribosomal protein S18 acetylase RimI-like enzyme</fullName>
    </submittedName>
</protein>